<dbReference type="InterPro" id="IPR006691">
    <property type="entry name" value="GyrA/parC_rep"/>
</dbReference>
<dbReference type="EMBL" id="JSAB01000023">
    <property type="protein sequence ID" value="RNF32226.1"/>
    <property type="molecule type" value="Genomic_DNA"/>
</dbReference>
<dbReference type="InterPro" id="IPR050220">
    <property type="entry name" value="Type_II_DNA_Topoisomerases"/>
</dbReference>
<dbReference type="GO" id="GO:0003677">
    <property type="term" value="F:DNA binding"/>
    <property type="evidence" value="ECO:0007669"/>
    <property type="project" value="UniProtKB-UniRule"/>
</dbReference>
<keyword evidence="4 8" id="KW-0067">ATP-binding</keyword>
<comment type="function">
    <text evidence="8">A type II topoisomerase that negatively supercoils closed circular double-stranded (ds) DNA in an ATP-dependent manner to modulate DNA topology and maintain chromosomes in an underwound state. Negative supercoiling favors strand separation, and DNA replication, transcription, recombination and repair, all of which involve strand separation. Also able to catalyze the interconversion of other topological isomers of dsDNA rings, including catenanes and knotted rings. Type II topoisomerases break and join 2 DNA strands simultaneously in an ATP-dependent manner.</text>
</comment>
<keyword evidence="5 8" id="KW-0799">Topoisomerase</keyword>
<protein>
    <recommendedName>
        <fullName evidence="8">DNA gyrase subunit A</fullName>
        <ecNumber evidence="8">5.6.2.2</ecNumber>
    </recommendedName>
</protein>
<dbReference type="SUPFAM" id="SSF101904">
    <property type="entry name" value="GyrA/ParC C-terminal domain-like"/>
    <property type="match status" value="1"/>
</dbReference>
<keyword evidence="7 8" id="KW-0413">Isomerase</keyword>
<dbReference type="Pfam" id="PF03989">
    <property type="entry name" value="DNA_gyraseA_C"/>
    <property type="match status" value="6"/>
</dbReference>
<dbReference type="SMART" id="SM00434">
    <property type="entry name" value="TOP4c"/>
    <property type="match status" value="1"/>
</dbReference>
<dbReference type="GO" id="GO:0006261">
    <property type="term" value="P:DNA-templated DNA replication"/>
    <property type="evidence" value="ECO:0007669"/>
    <property type="project" value="UniProtKB-UniRule"/>
</dbReference>
<dbReference type="FunFam" id="3.90.199.10:FF:000001">
    <property type="entry name" value="DNA gyrase subunit A"/>
    <property type="match status" value="1"/>
</dbReference>
<name>A0A422QQK0_9BURK</name>
<evidence type="ECO:0000256" key="5">
    <source>
        <dbReference type="ARBA" id="ARBA00023029"/>
    </source>
</evidence>
<dbReference type="Proteomes" id="UP000283254">
    <property type="component" value="Unassembled WGS sequence"/>
</dbReference>
<evidence type="ECO:0000256" key="9">
    <source>
        <dbReference type="PROSITE-ProRule" id="PRU01384"/>
    </source>
</evidence>
<dbReference type="InterPro" id="IPR013760">
    <property type="entry name" value="Topo_IIA-like_dom_sf"/>
</dbReference>
<keyword evidence="6 8" id="KW-0238">DNA-binding</keyword>
<comment type="subunit">
    <text evidence="8">Heterotetramer, composed of two GyrA and two GyrB chains. In the heterotetramer, GyrA contains the active site tyrosine that forms a transient covalent intermediate with DNA, while GyrB binds cofactors and catalyzes ATP hydrolysis.</text>
</comment>
<dbReference type="InterPro" id="IPR035516">
    <property type="entry name" value="Gyrase/topoIV_suA_C"/>
</dbReference>
<evidence type="ECO:0000256" key="2">
    <source>
        <dbReference type="ARBA" id="ARBA00008263"/>
    </source>
</evidence>
<dbReference type="NCBIfam" id="NF004044">
    <property type="entry name" value="PRK05561.1"/>
    <property type="match status" value="1"/>
</dbReference>
<dbReference type="GO" id="GO:0034335">
    <property type="term" value="F:DNA negative supercoiling activity"/>
    <property type="evidence" value="ECO:0007669"/>
    <property type="project" value="UniProtKB-ARBA"/>
</dbReference>
<dbReference type="InterPro" id="IPR013757">
    <property type="entry name" value="Topo_IIA_A_a_sf"/>
</dbReference>
<dbReference type="SUPFAM" id="SSF56719">
    <property type="entry name" value="Type II DNA topoisomerase"/>
    <property type="match status" value="1"/>
</dbReference>
<dbReference type="Pfam" id="PF00521">
    <property type="entry name" value="DNA_topoisoIV"/>
    <property type="match status" value="1"/>
</dbReference>
<evidence type="ECO:0000256" key="7">
    <source>
        <dbReference type="ARBA" id="ARBA00023235"/>
    </source>
</evidence>
<dbReference type="GO" id="GO:0005737">
    <property type="term" value="C:cytoplasm"/>
    <property type="evidence" value="ECO:0007669"/>
    <property type="project" value="UniProtKB-SubCell"/>
</dbReference>
<feature type="active site" description="O-(5'-phospho-DNA)-tyrosine intermediate" evidence="8 9">
    <location>
        <position position="122"/>
    </location>
</feature>
<dbReference type="PANTHER" id="PTHR43493">
    <property type="entry name" value="DNA GYRASE/TOPOISOMERASE SUBUNIT A"/>
    <property type="match status" value="1"/>
</dbReference>
<gene>
    <name evidence="8" type="primary">gyrA</name>
    <name evidence="11" type="ORF">NM04_02860</name>
</gene>
<dbReference type="GO" id="GO:0009330">
    <property type="term" value="C:DNA topoisomerase type II (double strand cut, ATP-hydrolyzing) complex"/>
    <property type="evidence" value="ECO:0007669"/>
    <property type="project" value="TreeGrafter"/>
</dbReference>
<proteinExistence type="inferred from homology"/>
<dbReference type="AlphaFoldDB" id="A0A422QQK0"/>
<dbReference type="Gene3D" id="3.30.1360.40">
    <property type="match status" value="1"/>
</dbReference>
<feature type="short sequence motif" description="GyrA-box" evidence="8">
    <location>
        <begin position="572"/>
        <end position="578"/>
    </location>
</feature>
<comment type="similarity">
    <text evidence="2 8">Belongs to the type II topoisomerase GyrA/ParC subunit family.</text>
</comment>
<dbReference type="NCBIfam" id="TIGR01063">
    <property type="entry name" value="gyrA"/>
    <property type="match status" value="1"/>
</dbReference>
<keyword evidence="12" id="KW-1185">Reference proteome</keyword>
<dbReference type="NCBIfam" id="NF004043">
    <property type="entry name" value="PRK05560.1"/>
    <property type="match status" value="1"/>
</dbReference>
<evidence type="ECO:0000256" key="1">
    <source>
        <dbReference type="ARBA" id="ARBA00000185"/>
    </source>
</evidence>
<dbReference type="Gene3D" id="1.10.268.10">
    <property type="entry name" value="Topoisomerase, domain 3"/>
    <property type="match status" value="1"/>
</dbReference>
<organism evidence="11 12">
    <name type="scientific">Massilia aurea</name>
    <dbReference type="NCBI Taxonomy" id="373040"/>
    <lineage>
        <taxon>Bacteria</taxon>
        <taxon>Pseudomonadati</taxon>
        <taxon>Pseudomonadota</taxon>
        <taxon>Betaproteobacteria</taxon>
        <taxon>Burkholderiales</taxon>
        <taxon>Oxalobacteraceae</taxon>
        <taxon>Telluria group</taxon>
        <taxon>Massilia</taxon>
    </lineage>
</organism>
<dbReference type="PROSITE" id="PS52040">
    <property type="entry name" value="TOPO_IIA"/>
    <property type="match status" value="1"/>
</dbReference>
<comment type="miscellaneous">
    <text evidence="8">Few gyrases are as efficient as E.coli at forming negative supercoils. Not all organisms have 2 type II topoisomerases; in organisms with a single type II topoisomerase this enzyme also has to decatenate newly replicated chromosomes.</text>
</comment>
<dbReference type="GO" id="GO:0005694">
    <property type="term" value="C:chromosome"/>
    <property type="evidence" value="ECO:0007669"/>
    <property type="project" value="InterPro"/>
</dbReference>
<sequence length="871" mass="97341">MDQFAKETVPISLEEEMRKSYLDYAMSVIVGRALPDVRDGLKPVHRRVLYAMHEMNNVWNRPYLKCARVVGDTMGKFHPHGDSSIYDTLVRMAQDFSLRYTLVDGQGNFGSIDGDSAAAMRYTECRLDKIAGEILADIDKDTVDFQPNYDGKEKEPTVLPTRIPNLLINGSSGIAVGMATNIPPHNLSEVIAGAMHVLHNPDCTIDELIELIPAPDFPTAGIIYGVSGVRDGYRTGRGRVVMRAKTHFEEVGRDGNRTAIIIDELPYQVNKKSLLERIAENVRDKKLEGISDIRDESDKSGMRVVIELKRGEVPEVVLNNLYKQTQLQDTFGMNMVALVNGQPKLLNLKQMLECFLSHRREVVTRRTVFELRKARDRGHMLEGLAVALANIDDFIAIIKAAPTPPVAKLELMERSWDSSLVREMLNRTELGESGGIAAFRPEHLPKHYGMQQSGLYKLSDEQAQEILQMRLQRLTGLEQDKIVNEYKEVMAHIADLLDILSKPERVTTIIVDEMSAIKAEYADNGKDTRRSSIEHNASDLETEDLITPQDMVVTLSHAGYMKAQPISEYRAQKRGGRGKQATATKDEDWIDQLFIANTHDYMLCFSNRGRMYWLKVWEVPQGSRNSRGKPIVNMFPLQDNEKITVVLPLQGENRTFPEDHYVFMSTSLGTVKKTPLRDFSNPRKAGIIAVDLDEGDVLVGAALTDGKHDVMLFSDGGKAVRFDENDVRPMGRTARGVRGMNLEEGQQVIALLVAESEEQTVLTATENGFGKRTPITEYTRHGRGTKGMIAIQTSERNGKVVAATLVEPSDEIMLITTGGVLIRTRVSEIREMGRATQGVTLIAVEDGTKLSGLQRIVETDLEEVELEPAPE</sequence>
<dbReference type="HAMAP" id="MF_01897">
    <property type="entry name" value="GyrA"/>
    <property type="match status" value="1"/>
</dbReference>
<dbReference type="Gene3D" id="2.120.10.90">
    <property type="entry name" value="DNA gyrase/topoisomerase IV, subunit A, C-terminal"/>
    <property type="match status" value="1"/>
</dbReference>
<reference evidence="11" key="1">
    <citation type="submission" date="2014-10" db="EMBL/GenBank/DDBJ databases">
        <title>Massilia sp. genome.</title>
        <authorList>
            <person name="Xu B."/>
            <person name="Dai L."/>
            <person name="Huang Z."/>
        </authorList>
    </citation>
    <scope>NUCLEOTIDE SEQUENCE [LARGE SCALE GENOMIC DNA]</scope>
    <source>
        <strain evidence="11">CFS-1</strain>
    </source>
</reference>
<dbReference type="GO" id="GO:0005524">
    <property type="term" value="F:ATP binding"/>
    <property type="evidence" value="ECO:0007669"/>
    <property type="project" value="UniProtKB-UniRule"/>
</dbReference>
<dbReference type="RefSeq" id="WP_123068045.1">
    <property type="nucleotide sequence ID" value="NZ_JSAB01000023.1"/>
</dbReference>
<dbReference type="EC" id="5.6.2.2" evidence="8"/>
<keyword evidence="3 8" id="KW-0547">Nucleotide-binding</keyword>
<accession>A0A422QQK0</accession>
<dbReference type="CDD" id="cd00187">
    <property type="entry name" value="TOP4c"/>
    <property type="match status" value="1"/>
</dbReference>
<dbReference type="Gene3D" id="3.90.199.10">
    <property type="entry name" value="Topoisomerase II, domain 5"/>
    <property type="match status" value="1"/>
</dbReference>
<evidence type="ECO:0000256" key="8">
    <source>
        <dbReference type="HAMAP-Rule" id="MF_01897"/>
    </source>
</evidence>
<feature type="domain" description="Topo IIA-type catalytic" evidence="10">
    <location>
        <begin position="34"/>
        <end position="545"/>
    </location>
</feature>
<dbReference type="InterPro" id="IPR013758">
    <property type="entry name" value="Topo_IIA_A/C_ab"/>
</dbReference>
<evidence type="ECO:0000259" key="10">
    <source>
        <dbReference type="PROSITE" id="PS52040"/>
    </source>
</evidence>
<comment type="subcellular location">
    <subcellularLocation>
        <location evidence="8">Cytoplasm</location>
    </subcellularLocation>
</comment>
<dbReference type="FunFam" id="2.120.10.90:FF:000004">
    <property type="entry name" value="DNA gyrase subunit A"/>
    <property type="match status" value="1"/>
</dbReference>
<evidence type="ECO:0000256" key="4">
    <source>
        <dbReference type="ARBA" id="ARBA00022840"/>
    </source>
</evidence>
<keyword evidence="8" id="KW-0963">Cytoplasm</keyword>
<comment type="caution">
    <text evidence="11">The sequence shown here is derived from an EMBL/GenBank/DDBJ whole genome shotgun (WGS) entry which is preliminary data.</text>
</comment>
<comment type="catalytic activity">
    <reaction evidence="1 8 9">
        <text>ATP-dependent breakage, passage and rejoining of double-stranded DNA.</text>
        <dbReference type="EC" id="5.6.2.2"/>
    </reaction>
</comment>
<dbReference type="FunFam" id="3.30.1360.40:FF:000002">
    <property type="entry name" value="DNA gyrase subunit A"/>
    <property type="match status" value="1"/>
</dbReference>
<evidence type="ECO:0000256" key="6">
    <source>
        <dbReference type="ARBA" id="ARBA00023125"/>
    </source>
</evidence>
<dbReference type="GO" id="GO:0006265">
    <property type="term" value="P:DNA topological change"/>
    <property type="evidence" value="ECO:0007669"/>
    <property type="project" value="UniProtKB-UniRule"/>
</dbReference>
<evidence type="ECO:0000256" key="3">
    <source>
        <dbReference type="ARBA" id="ARBA00022741"/>
    </source>
</evidence>
<evidence type="ECO:0000313" key="12">
    <source>
        <dbReference type="Proteomes" id="UP000283254"/>
    </source>
</evidence>
<dbReference type="InterPro" id="IPR005743">
    <property type="entry name" value="GyrA"/>
</dbReference>
<evidence type="ECO:0000313" key="11">
    <source>
        <dbReference type="EMBL" id="RNF32226.1"/>
    </source>
</evidence>
<dbReference type="OrthoDB" id="9806486at2"/>
<dbReference type="PANTHER" id="PTHR43493:SF5">
    <property type="entry name" value="DNA GYRASE SUBUNIT A, CHLOROPLASTIC_MITOCHONDRIAL"/>
    <property type="match status" value="1"/>
</dbReference>
<dbReference type="InterPro" id="IPR002205">
    <property type="entry name" value="Topo_IIA_dom_A"/>
</dbReference>